<protein>
    <recommendedName>
        <fullName evidence="6">Ferredoxin--NADP reductase</fullName>
        <shortName evidence="6">FNR</shortName>
        <shortName evidence="6">Fd-NADP(+) reductase</shortName>
        <ecNumber evidence="6">1.18.1.2</ecNumber>
    </recommendedName>
</protein>
<feature type="domain" description="FAD/NAD(P)-binding" evidence="7">
    <location>
        <begin position="5"/>
        <end position="306"/>
    </location>
</feature>
<comment type="similarity">
    <text evidence="6">Belongs to the ferredoxin--NADP reductase type 2 family.</text>
</comment>
<feature type="binding site" evidence="6">
    <location>
        <position position="86"/>
    </location>
    <ligand>
        <name>FAD</name>
        <dbReference type="ChEBI" id="CHEBI:57692"/>
    </ligand>
</feature>
<dbReference type="PRINTS" id="PR00368">
    <property type="entry name" value="FADPNR"/>
</dbReference>
<evidence type="ECO:0000256" key="2">
    <source>
        <dbReference type="ARBA" id="ARBA00022630"/>
    </source>
</evidence>
<dbReference type="InterPro" id="IPR050097">
    <property type="entry name" value="Ferredoxin-NADP_redctase_2"/>
</dbReference>
<dbReference type="AlphaFoldDB" id="A0AAE3LU22"/>
<dbReference type="EMBL" id="JAOUSF010000006">
    <property type="protein sequence ID" value="MCU9615013.1"/>
    <property type="molecule type" value="Genomic_DNA"/>
</dbReference>
<evidence type="ECO:0000256" key="3">
    <source>
        <dbReference type="ARBA" id="ARBA00022827"/>
    </source>
</evidence>
<keyword evidence="4 6" id="KW-0521">NADP</keyword>
<feature type="binding site" evidence="6">
    <location>
        <position position="42"/>
    </location>
    <ligand>
        <name>FAD</name>
        <dbReference type="ChEBI" id="CHEBI:57692"/>
    </ligand>
</feature>
<keyword evidence="5 6" id="KW-0560">Oxidoreductase</keyword>
<feature type="binding site" evidence="6">
    <location>
        <position position="34"/>
    </location>
    <ligand>
        <name>FAD</name>
        <dbReference type="ChEBI" id="CHEBI:57692"/>
    </ligand>
</feature>
<accession>A0AAE3LU22</accession>
<comment type="cofactor">
    <cofactor evidence="6">
        <name>FAD</name>
        <dbReference type="ChEBI" id="CHEBI:57692"/>
    </cofactor>
    <text evidence="6">Binds 1 FAD per subunit.</text>
</comment>
<sequence>MKELFDVTIIGGGPAGLYAAFYSGLRKMKTKIIEYQPQLGGKVLLYPEKMIWDVGGQPPILGDSFTKQLVQQALTFHPAVCLNTKVDVIDKNKNGHFVIRTDTGEEHYSKAVIMANGGGIVNPQKLKVEGAEKFEMTNLHYTVPSLRSFKDKVVLISGGGNTAIDWAVELLPIARKILLVYRKDVLSAHEAQVDQLRNSNASLLSNTTITKLIANPEKRKIEKVQLLNSKTEEVTLQEVDHVIVNHGYNQDASLGFAPSLHIEKKDGYFYQGTATGLTTEKGIFAAGDILSYDGKINLLAGAFQDAVNAVNAAKTYTEPAAESIAMVSSHNDIFEARNRELMKELVYEN</sequence>
<proteinExistence type="inferred from homology"/>
<evidence type="ECO:0000256" key="5">
    <source>
        <dbReference type="ARBA" id="ARBA00023002"/>
    </source>
</evidence>
<dbReference type="PRINTS" id="PR00469">
    <property type="entry name" value="PNDRDTASEII"/>
</dbReference>
<feature type="binding site" evidence="6">
    <location>
        <position position="288"/>
    </location>
    <ligand>
        <name>FAD</name>
        <dbReference type="ChEBI" id="CHEBI:57692"/>
    </ligand>
</feature>
<dbReference type="GO" id="GO:0050660">
    <property type="term" value="F:flavin adenine dinucleotide binding"/>
    <property type="evidence" value="ECO:0007669"/>
    <property type="project" value="UniProtKB-UniRule"/>
</dbReference>
<name>A0AAE3LU22_9BACI</name>
<evidence type="ECO:0000256" key="1">
    <source>
        <dbReference type="ARBA" id="ARBA00011738"/>
    </source>
</evidence>
<dbReference type="Gene3D" id="3.50.50.60">
    <property type="entry name" value="FAD/NAD(P)-binding domain"/>
    <property type="match status" value="2"/>
</dbReference>
<feature type="binding site" evidence="6">
    <location>
        <position position="329"/>
    </location>
    <ligand>
        <name>FAD</name>
        <dbReference type="ChEBI" id="CHEBI:57692"/>
    </ligand>
</feature>
<comment type="caution">
    <text evidence="8">The sequence shown here is derived from an EMBL/GenBank/DDBJ whole genome shotgun (WGS) entry which is preliminary data.</text>
</comment>
<dbReference type="PANTHER" id="PTHR48105">
    <property type="entry name" value="THIOREDOXIN REDUCTASE 1-RELATED-RELATED"/>
    <property type="match status" value="1"/>
</dbReference>
<evidence type="ECO:0000313" key="8">
    <source>
        <dbReference type="EMBL" id="MCU9615013.1"/>
    </source>
</evidence>
<dbReference type="InterPro" id="IPR022890">
    <property type="entry name" value="Fd--NADP_Rdtase_type_2"/>
</dbReference>
<keyword evidence="9" id="KW-1185">Reference proteome</keyword>
<evidence type="ECO:0000313" key="9">
    <source>
        <dbReference type="Proteomes" id="UP001209318"/>
    </source>
</evidence>
<organism evidence="8 9">
    <name type="scientific">Perspicuibacillus lycopersici</name>
    <dbReference type="NCBI Taxonomy" id="1325689"/>
    <lineage>
        <taxon>Bacteria</taxon>
        <taxon>Bacillati</taxon>
        <taxon>Bacillota</taxon>
        <taxon>Bacilli</taxon>
        <taxon>Bacillales</taxon>
        <taxon>Bacillaceae</taxon>
        <taxon>Perspicuibacillus</taxon>
    </lineage>
</organism>
<dbReference type="RefSeq" id="WP_263074335.1">
    <property type="nucleotide sequence ID" value="NZ_JAOUSF010000006.1"/>
</dbReference>
<evidence type="ECO:0000256" key="6">
    <source>
        <dbReference type="HAMAP-Rule" id="MF_01685"/>
    </source>
</evidence>
<dbReference type="InterPro" id="IPR036188">
    <property type="entry name" value="FAD/NAD-bd_sf"/>
</dbReference>
<comment type="caution">
    <text evidence="6">Lacks conserved residue(s) required for the propagation of feature annotation.</text>
</comment>
<gene>
    <name evidence="8" type="ORF">OEV98_15870</name>
</gene>
<dbReference type="InterPro" id="IPR023753">
    <property type="entry name" value="FAD/NAD-binding_dom"/>
</dbReference>
<dbReference type="GO" id="GO:0004324">
    <property type="term" value="F:ferredoxin-NADP+ reductase activity"/>
    <property type="evidence" value="ECO:0007669"/>
    <property type="project" value="UniProtKB-UniRule"/>
</dbReference>
<dbReference type="EC" id="1.18.1.2" evidence="6"/>
<comment type="catalytic activity">
    <reaction evidence="6">
        <text>2 reduced [2Fe-2S]-[ferredoxin] + NADP(+) + H(+) = 2 oxidized [2Fe-2S]-[ferredoxin] + NADPH</text>
        <dbReference type="Rhea" id="RHEA:20125"/>
        <dbReference type="Rhea" id="RHEA-COMP:10000"/>
        <dbReference type="Rhea" id="RHEA-COMP:10001"/>
        <dbReference type="ChEBI" id="CHEBI:15378"/>
        <dbReference type="ChEBI" id="CHEBI:33737"/>
        <dbReference type="ChEBI" id="CHEBI:33738"/>
        <dbReference type="ChEBI" id="CHEBI:57783"/>
        <dbReference type="ChEBI" id="CHEBI:58349"/>
        <dbReference type="EC" id="1.18.1.2"/>
    </reaction>
</comment>
<dbReference type="Proteomes" id="UP001209318">
    <property type="component" value="Unassembled WGS sequence"/>
</dbReference>
<keyword evidence="3 6" id="KW-0274">FAD</keyword>
<dbReference type="GO" id="GO:0050661">
    <property type="term" value="F:NADP binding"/>
    <property type="evidence" value="ECO:0007669"/>
    <property type="project" value="UniProtKB-UniRule"/>
</dbReference>
<keyword evidence="2 6" id="KW-0285">Flavoprotein</keyword>
<comment type="subunit">
    <text evidence="1 6">Homodimer.</text>
</comment>
<feature type="binding site" evidence="6">
    <location>
        <position position="46"/>
    </location>
    <ligand>
        <name>FAD</name>
        <dbReference type="ChEBI" id="CHEBI:57692"/>
    </ligand>
</feature>
<evidence type="ECO:0000256" key="4">
    <source>
        <dbReference type="ARBA" id="ARBA00022857"/>
    </source>
</evidence>
<evidence type="ECO:0000259" key="7">
    <source>
        <dbReference type="Pfam" id="PF07992"/>
    </source>
</evidence>
<reference evidence="8" key="1">
    <citation type="submission" date="2022-10" db="EMBL/GenBank/DDBJ databases">
        <title>Description of Fervidibacillus gen. nov. in the family Fervidibacillaceae fam. nov. with two species, Fervidibacillus albus sp. nov., and Fervidibacillus halotolerans sp. nov., isolated from tidal flat sediments.</title>
        <authorList>
            <person name="Kwon K.K."/>
            <person name="Yang S.-H."/>
        </authorList>
    </citation>
    <scope>NUCLEOTIDE SEQUENCE</scope>
    <source>
        <strain evidence="8">JCM 19140</strain>
    </source>
</reference>
<dbReference type="Pfam" id="PF07992">
    <property type="entry name" value="Pyr_redox_2"/>
    <property type="match status" value="1"/>
</dbReference>
<dbReference type="HAMAP" id="MF_01685">
    <property type="entry name" value="FENR2"/>
    <property type="match status" value="1"/>
</dbReference>
<dbReference type="SUPFAM" id="SSF51905">
    <property type="entry name" value="FAD/NAD(P)-binding domain"/>
    <property type="match status" value="1"/>
</dbReference>